<comment type="caution">
    <text evidence="4">The sequence shown here is derived from an EMBL/GenBank/DDBJ whole genome shotgun (WGS) entry which is preliminary data.</text>
</comment>
<protein>
    <submittedName>
        <fullName evidence="4">Beta-ketoacyl-ACP reductase</fullName>
    </submittedName>
</protein>
<dbReference type="PRINTS" id="PR00080">
    <property type="entry name" value="SDRFAMILY"/>
</dbReference>
<reference evidence="4" key="1">
    <citation type="journal article" date="2014" name="Int. J. Syst. Evol. Microbiol.">
        <title>Complete genome sequence of Corynebacterium casei LMG S-19264T (=DSM 44701T), isolated from a smear-ripened cheese.</title>
        <authorList>
            <consortium name="US DOE Joint Genome Institute (JGI-PGF)"/>
            <person name="Walter F."/>
            <person name="Albersmeier A."/>
            <person name="Kalinowski J."/>
            <person name="Ruckert C."/>
        </authorList>
    </citation>
    <scope>NUCLEOTIDE SEQUENCE</scope>
    <source>
        <strain evidence="4">JCM 3302</strain>
    </source>
</reference>
<dbReference type="InterPro" id="IPR057326">
    <property type="entry name" value="KR_dom"/>
</dbReference>
<accession>A0A919DP13</accession>
<keyword evidence="5" id="KW-1185">Reference proteome</keyword>
<dbReference type="EMBL" id="BNBC01000004">
    <property type="protein sequence ID" value="GHE61882.1"/>
    <property type="molecule type" value="Genomic_DNA"/>
</dbReference>
<name>A0A919DP13_9ACTN</name>
<gene>
    <name evidence="4" type="ORF">GCM10014715_14290</name>
</gene>
<dbReference type="Pfam" id="PF13561">
    <property type="entry name" value="adh_short_C2"/>
    <property type="match status" value="1"/>
</dbReference>
<dbReference type="PRINTS" id="PR00081">
    <property type="entry name" value="GDHRDH"/>
</dbReference>
<dbReference type="FunFam" id="3.40.50.720:FF:000173">
    <property type="entry name" value="3-oxoacyl-[acyl-carrier protein] reductase"/>
    <property type="match status" value="1"/>
</dbReference>
<dbReference type="GO" id="GO:0048038">
    <property type="term" value="F:quinone binding"/>
    <property type="evidence" value="ECO:0007669"/>
    <property type="project" value="TreeGrafter"/>
</dbReference>
<dbReference type="SMART" id="SM00822">
    <property type="entry name" value="PKS_KR"/>
    <property type="match status" value="1"/>
</dbReference>
<dbReference type="RefSeq" id="WP_189897583.1">
    <property type="nucleotide sequence ID" value="NZ_BNBC01000004.1"/>
</dbReference>
<evidence type="ECO:0000256" key="2">
    <source>
        <dbReference type="ARBA" id="ARBA00023002"/>
    </source>
</evidence>
<dbReference type="InterPro" id="IPR002347">
    <property type="entry name" value="SDR_fam"/>
</dbReference>
<reference evidence="4" key="2">
    <citation type="submission" date="2020-09" db="EMBL/GenBank/DDBJ databases">
        <authorList>
            <person name="Sun Q."/>
            <person name="Ohkuma M."/>
        </authorList>
    </citation>
    <scope>NUCLEOTIDE SEQUENCE</scope>
    <source>
        <strain evidence="4">JCM 3302</strain>
    </source>
</reference>
<dbReference type="CDD" id="cd05233">
    <property type="entry name" value="SDR_c"/>
    <property type="match status" value="1"/>
</dbReference>
<dbReference type="AlphaFoldDB" id="A0A919DP13"/>
<evidence type="ECO:0000313" key="5">
    <source>
        <dbReference type="Proteomes" id="UP000641386"/>
    </source>
</evidence>
<dbReference type="GO" id="GO:0016616">
    <property type="term" value="F:oxidoreductase activity, acting on the CH-OH group of donors, NAD or NADP as acceptor"/>
    <property type="evidence" value="ECO:0007669"/>
    <property type="project" value="TreeGrafter"/>
</dbReference>
<organism evidence="4 5">
    <name type="scientific">Streptomyces spiralis</name>
    <dbReference type="NCBI Taxonomy" id="66376"/>
    <lineage>
        <taxon>Bacteria</taxon>
        <taxon>Bacillati</taxon>
        <taxon>Actinomycetota</taxon>
        <taxon>Actinomycetes</taxon>
        <taxon>Kitasatosporales</taxon>
        <taxon>Streptomycetaceae</taxon>
        <taxon>Streptomyces</taxon>
    </lineage>
</organism>
<feature type="domain" description="Ketoreductase" evidence="3">
    <location>
        <begin position="16"/>
        <end position="192"/>
    </location>
</feature>
<evidence type="ECO:0000313" key="4">
    <source>
        <dbReference type="EMBL" id="GHE61882.1"/>
    </source>
</evidence>
<dbReference type="InterPro" id="IPR020904">
    <property type="entry name" value="Sc_DH/Rdtase_CS"/>
</dbReference>
<dbReference type="SUPFAM" id="SSF51735">
    <property type="entry name" value="NAD(P)-binding Rossmann-fold domains"/>
    <property type="match status" value="1"/>
</dbReference>
<dbReference type="Gene3D" id="3.40.50.720">
    <property type="entry name" value="NAD(P)-binding Rossmann-like Domain"/>
    <property type="match status" value="1"/>
</dbReference>
<evidence type="ECO:0000259" key="3">
    <source>
        <dbReference type="SMART" id="SM00822"/>
    </source>
</evidence>
<dbReference type="InterPro" id="IPR036291">
    <property type="entry name" value="NAD(P)-bd_dom_sf"/>
</dbReference>
<dbReference type="PROSITE" id="PS00061">
    <property type="entry name" value="ADH_SHORT"/>
    <property type="match status" value="1"/>
</dbReference>
<evidence type="ECO:0000256" key="1">
    <source>
        <dbReference type="ARBA" id="ARBA00006484"/>
    </source>
</evidence>
<dbReference type="Proteomes" id="UP000641386">
    <property type="component" value="Unassembled WGS sequence"/>
</dbReference>
<proteinExistence type="inferred from homology"/>
<dbReference type="PANTHER" id="PTHR42760">
    <property type="entry name" value="SHORT-CHAIN DEHYDROGENASES/REDUCTASES FAMILY MEMBER"/>
    <property type="match status" value="1"/>
</dbReference>
<sequence>MRPAAGDGDTQTPSRKVAVVSGGSRGLGRTLVERLLADGWRVATFSRRANEFTTAMSEAHPDDFHWEQADLGEPEAMRAFARTVGRRFGRTDLLVNNAGMLHQELLLTTPSKRIDSLITNNLTAPILLTQACARLMTRHGGNIINISSINAIRGFRGVSVYAAAKAGLDGFSRSLARELGAFNIRVNSIVPGFFDSDMTADVTERNRERIQHRTPLGRLGTADEIADAILFLTSARAHFVTGQSIVIDGGITC</sequence>
<comment type="similarity">
    <text evidence="1">Belongs to the short-chain dehydrogenases/reductases (SDR) family.</text>
</comment>
<keyword evidence="2" id="KW-0560">Oxidoreductase</keyword>
<dbReference type="PANTHER" id="PTHR42760:SF133">
    <property type="entry name" value="3-OXOACYL-[ACYL-CARRIER-PROTEIN] REDUCTASE"/>
    <property type="match status" value="1"/>
</dbReference>
<dbReference type="GO" id="GO:0006633">
    <property type="term" value="P:fatty acid biosynthetic process"/>
    <property type="evidence" value="ECO:0007669"/>
    <property type="project" value="TreeGrafter"/>
</dbReference>